<dbReference type="AlphaFoldDB" id="A0A0E9VF99"/>
<protein>
    <submittedName>
        <fullName evidence="2">Uncharacterized protein</fullName>
    </submittedName>
</protein>
<reference evidence="2" key="2">
    <citation type="journal article" date="2015" name="Fish Shellfish Immunol.">
        <title>Early steps in the European eel (Anguilla anguilla)-Vibrio vulnificus interaction in the gills: Role of the RtxA13 toxin.</title>
        <authorList>
            <person name="Callol A."/>
            <person name="Pajuelo D."/>
            <person name="Ebbesson L."/>
            <person name="Teles M."/>
            <person name="MacKenzie S."/>
            <person name="Amaro C."/>
        </authorList>
    </citation>
    <scope>NUCLEOTIDE SEQUENCE</scope>
</reference>
<dbReference type="EMBL" id="GBXM01031850">
    <property type="protein sequence ID" value="JAH76727.1"/>
    <property type="molecule type" value="Transcribed_RNA"/>
</dbReference>
<accession>A0A0E9VF99</accession>
<proteinExistence type="predicted"/>
<feature type="transmembrane region" description="Helical" evidence="1">
    <location>
        <begin position="22"/>
        <end position="43"/>
    </location>
</feature>
<sequence>MHIYASICISDCIYESNITPSYIIRILHFHFQYIHILYILNFFRIYGRVYT</sequence>
<organism evidence="2">
    <name type="scientific">Anguilla anguilla</name>
    <name type="common">European freshwater eel</name>
    <name type="synonym">Muraena anguilla</name>
    <dbReference type="NCBI Taxonomy" id="7936"/>
    <lineage>
        <taxon>Eukaryota</taxon>
        <taxon>Metazoa</taxon>
        <taxon>Chordata</taxon>
        <taxon>Craniata</taxon>
        <taxon>Vertebrata</taxon>
        <taxon>Euteleostomi</taxon>
        <taxon>Actinopterygii</taxon>
        <taxon>Neopterygii</taxon>
        <taxon>Teleostei</taxon>
        <taxon>Anguilliformes</taxon>
        <taxon>Anguillidae</taxon>
        <taxon>Anguilla</taxon>
    </lineage>
</organism>
<reference evidence="2" key="1">
    <citation type="submission" date="2014-11" db="EMBL/GenBank/DDBJ databases">
        <authorList>
            <person name="Amaro Gonzalez C."/>
        </authorList>
    </citation>
    <scope>NUCLEOTIDE SEQUENCE</scope>
</reference>
<evidence type="ECO:0000313" key="2">
    <source>
        <dbReference type="EMBL" id="JAH76727.1"/>
    </source>
</evidence>
<keyword evidence="1" id="KW-1133">Transmembrane helix</keyword>
<keyword evidence="1" id="KW-0472">Membrane</keyword>
<name>A0A0E9VF99_ANGAN</name>
<keyword evidence="1" id="KW-0812">Transmembrane</keyword>
<evidence type="ECO:0000256" key="1">
    <source>
        <dbReference type="SAM" id="Phobius"/>
    </source>
</evidence>